<proteinExistence type="predicted"/>
<protein>
    <submittedName>
        <fullName evidence="2">Uncharacterized protein</fullName>
    </submittedName>
</protein>
<feature type="transmembrane region" description="Helical" evidence="1">
    <location>
        <begin position="15"/>
        <end position="33"/>
    </location>
</feature>
<keyword evidence="1" id="KW-0472">Membrane</keyword>
<dbReference type="AlphaFoldDB" id="A0A2N0DGZ1"/>
<reference evidence="2 3" key="1">
    <citation type="submission" date="2017-11" db="EMBL/GenBank/DDBJ databases">
        <authorList>
            <person name="Han C.G."/>
        </authorList>
    </citation>
    <scope>NUCLEOTIDE SEQUENCE [LARGE SCALE GENOMIC DNA]</scope>
    <source>
        <strain evidence="2 3">HCNT1</strain>
    </source>
</reference>
<organism evidence="2 3">
    <name type="scientific">Rhizobium sullae</name>
    <name type="common">Rhizobium hedysari</name>
    <dbReference type="NCBI Taxonomy" id="50338"/>
    <lineage>
        <taxon>Bacteria</taxon>
        <taxon>Pseudomonadati</taxon>
        <taxon>Pseudomonadota</taxon>
        <taxon>Alphaproteobacteria</taxon>
        <taxon>Hyphomicrobiales</taxon>
        <taxon>Rhizobiaceae</taxon>
        <taxon>Rhizobium/Agrobacterium group</taxon>
        <taxon>Rhizobium</taxon>
    </lineage>
</organism>
<evidence type="ECO:0000313" key="2">
    <source>
        <dbReference type="EMBL" id="PKA45377.1"/>
    </source>
</evidence>
<gene>
    <name evidence="2" type="ORF">CWR43_00750</name>
</gene>
<reference evidence="2 3" key="2">
    <citation type="submission" date="2017-12" db="EMBL/GenBank/DDBJ databases">
        <title>Genome sequence of Rhizobium sullae HCNT1 isolated from Sulla coronaria nodules and featuring peculiar denitrification phenotypes.</title>
        <authorList>
            <person name="De Diego-Diaz B."/>
            <person name="Treu L."/>
            <person name="Campanaro S."/>
            <person name="Da Silva Duarte V."/>
            <person name="Basaglia M."/>
            <person name="Favaro L."/>
            <person name="Casella S."/>
            <person name="Squartini A."/>
        </authorList>
    </citation>
    <scope>NUCLEOTIDE SEQUENCE [LARGE SCALE GENOMIC DNA]</scope>
    <source>
        <strain evidence="2 3">HCNT1</strain>
    </source>
</reference>
<dbReference type="STRING" id="1041146.GCA_000427985_02198"/>
<evidence type="ECO:0000313" key="3">
    <source>
        <dbReference type="Proteomes" id="UP000232164"/>
    </source>
</evidence>
<keyword evidence="1" id="KW-1133">Transmembrane helix</keyword>
<evidence type="ECO:0000256" key="1">
    <source>
        <dbReference type="SAM" id="Phobius"/>
    </source>
</evidence>
<sequence length="88" mass="9845">MGRVKLLTEPASPRFTILSILFNDFILSFYYNAKMLSDMNFPWAQNALYGVNLAMPGTALASFRAINDKDADAGRSFLMVARLIVNHV</sequence>
<comment type="caution">
    <text evidence="2">The sequence shown here is derived from an EMBL/GenBank/DDBJ whole genome shotgun (WGS) entry which is preliminary data.</text>
</comment>
<name>A0A2N0DGZ1_RHISU</name>
<keyword evidence="1" id="KW-0812">Transmembrane</keyword>
<dbReference type="EMBL" id="PIQN01000002">
    <property type="protein sequence ID" value="PKA45377.1"/>
    <property type="molecule type" value="Genomic_DNA"/>
</dbReference>
<accession>A0A2N0DGZ1</accession>
<dbReference type="Proteomes" id="UP000232164">
    <property type="component" value="Unassembled WGS sequence"/>
</dbReference>